<feature type="non-terminal residue" evidence="2">
    <location>
        <position position="1"/>
    </location>
</feature>
<feature type="transmembrane region" description="Helical" evidence="1">
    <location>
        <begin position="60"/>
        <end position="89"/>
    </location>
</feature>
<comment type="caution">
    <text evidence="2">The sequence shown here is derived from an EMBL/GenBank/DDBJ whole genome shotgun (WGS) entry which is preliminary data.</text>
</comment>
<proteinExistence type="predicted"/>
<evidence type="ECO:0000313" key="2">
    <source>
        <dbReference type="EMBL" id="CAK9046190.1"/>
    </source>
</evidence>
<keyword evidence="1" id="KW-0812">Transmembrane</keyword>
<keyword evidence="3" id="KW-1185">Reference proteome</keyword>
<dbReference type="EMBL" id="CAXAMN010015592">
    <property type="protein sequence ID" value="CAK9046190.1"/>
    <property type="molecule type" value="Genomic_DNA"/>
</dbReference>
<reference evidence="2 3" key="1">
    <citation type="submission" date="2024-02" db="EMBL/GenBank/DDBJ databases">
        <authorList>
            <person name="Chen Y."/>
            <person name="Shah S."/>
            <person name="Dougan E. K."/>
            <person name="Thang M."/>
            <person name="Chan C."/>
        </authorList>
    </citation>
    <scope>NUCLEOTIDE SEQUENCE [LARGE SCALE GENOMIC DNA]</scope>
</reference>
<keyword evidence="1" id="KW-0472">Membrane</keyword>
<evidence type="ECO:0000256" key="1">
    <source>
        <dbReference type="SAM" id="Phobius"/>
    </source>
</evidence>
<feature type="transmembrane region" description="Helical" evidence="1">
    <location>
        <begin position="132"/>
        <end position="158"/>
    </location>
</feature>
<accession>A0ABP0M7M1</accession>
<keyword evidence="1" id="KW-1133">Transmembrane helix</keyword>
<name>A0ABP0M7M1_9DINO</name>
<protein>
    <submittedName>
        <fullName evidence="2">Uncharacterized protein</fullName>
    </submittedName>
</protein>
<organism evidence="2 3">
    <name type="scientific">Durusdinium trenchii</name>
    <dbReference type="NCBI Taxonomy" id="1381693"/>
    <lineage>
        <taxon>Eukaryota</taxon>
        <taxon>Sar</taxon>
        <taxon>Alveolata</taxon>
        <taxon>Dinophyceae</taxon>
        <taxon>Suessiales</taxon>
        <taxon>Symbiodiniaceae</taxon>
        <taxon>Durusdinium</taxon>
    </lineage>
</organism>
<sequence length="164" mass="16874">LALSACVAIRAFVPPAQPNAAPALRASAAAVLAASTALPAGAADEYLNYNMTGEFTPFMIIGYFGLTTFLTAFAFGSLALSACVAIRAFVPPAQPNAAPALRASAAAVLAASTALPAGAADEYLNYNMTGEFTPFMIIGYFGLTTFLTAFAFGSYLILTKLKII</sequence>
<gene>
    <name evidence="2" type="ORF">CCMP2556_LOCUS24041</name>
</gene>
<dbReference type="Proteomes" id="UP001642484">
    <property type="component" value="Unassembled WGS sequence"/>
</dbReference>
<evidence type="ECO:0000313" key="3">
    <source>
        <dbReference type="Proteomes" id="UP001642484"/>
    </source>
</evidence>
<feature type="transmembrane region" description="Helical" evidence="1">
    <location>
        <begin position="101"/>
        <end position="120"/>
    </location>
</feature>